<sequence length="677" mass="77779">MAVAGLHNASVGNSALCGSILWGDQDRPSTRTSSILKMWQELEGEHVMSHPNIKIGEQPGKFISRNSSYEGFSSQESLDGTSSFGTVSTDDNGSWSCSQSLSDSDHGYEDSNTFWSDQSNDLGEIERKRVRQIFHEWKSGGVKSRSPNAFHKNNLPRAQWLDQSECERVRSIREWVQNAQQRGGYVYASHDGVTQHGSKSEHKQDGRLASHCEVTERVSIRKLCGRQVLHDMLARVQRERKKEILKVLEGRPVSDFTHRNCIQSLVRERFLMYRRLIQEEKPACKALSELELLRKRNTVSNIRERFLSKSTHMLAGGVRRDAACLDDYEDLKNQHRKSSNDPEILCETDYQSDSGSSHIEISWRADGILESWLDNNIEGWSGGVSTDTCGKHTNFLEAREVKNEISPQRTKTRDDHEIGRLPPFDLVECSKSEVTSCVDNDWEPYLNGEISTWEHVSIKSNMSQDTVSQWYHESDRDTITGENHMQYSEVLQEAKVTRTWLDVEFGQELGSAGMSNSFYVPDEESIQSMELRILQNRRRVSGLLGSGFRESLDQLIRSFVQRQDVASTECELDESSLSHASHEQEQEDRRNLDDWVQPAWALKLLQDSCTDHLPCQQHIENLSKIINELRVVMAMLREKINNMQNMLEKYSKIFFIVLQLFYVQNNPVIHMFRLHTQ</sequence>
<evidence type="ECO:0000256" key="2">
    <source>
        <dbReference type="SAM" id="MobiDB-lite"/>
    </source>
</evidence>
<dbReference type="Proteomes" id="UP001454036">
    <property type="component" value="Unassembled WGS sequence"/>
</dbReference>
<dbReference type="PANTHER" id="PTHR46519:SF3">
    <property type="entry name" value="RING_U-BOX SUPERFAMILY PROTEIN"/>
    <property type="match status" value="1"/>
</dbReference>
<evidence type="ECO:0000313" key="3">
    <source>
        <dbReference type="EMBL" id="GAA0160849.1"/>
    </source>
</evidence>
<reference evidence="3 4" key="1">
    <citation type="submission" date="2024-01" db="EMBL/GenBank/DDBJ databases">
        <title>The complete chloroplast genome sequence of Lithospermum erythrorhizon: insights into the phylogenetic relationship among Boraginaceae species and the maternal lineages of purple gromwells.</title>
        <authorList>
            <person name="Okada T."/>
            <person name="Watanabe K."/>
        </authorList>
    </citation>
    <scope>NUCLEOTIDE SEQUENCE [LARGE SCALE GENOMIC DNA]</scope>
</reference>
<protein>
    <submittedName>
        <fullName evidence="3">Uncharacterized protein</fullName>
    </submittedName>
</protein>
<evidence type="ECO:0000313" key="4">
    <source>
        <dbReference type="Proteomes" id="UP001454036"/>
    </source>
</evidence>
<dbReference type="PANTHER" id="PTHR46519">
    <property type="entry name" value="RING/U-BOX SUPERFAMILY PROTEIN"/>
    <property type="match status" value="1"/>
</dbReference>
<proteinExistence type="predicted"/>
<feature type="coiled-coil region" evidence="1">
    <location>
        <begin position="619"/>
        <end position="653"/>
    </location>
</feature>
<accession>A0AAV3Q9T0</accession>
<name>A0AAV3Q9T0_LITER</name>
<keyword evidence="1" id="KW-0175">Coiled coil</keyword>
<comment type="caution">
    <text evidence="3">The sequence shown here is derived from an EMBL/GenBank/DDBJ whole genome shotgun (WGS) entry which is preliminary data.</text>
</comment>
<dbReference type="AlphaFoldDB" id="A0AAV3Q9T0"/>
<feature type="compositionally biased region" description="Polar residues" evidence="2">
    <location>
        <begin position="73"/>
        <end position="93"/>
    </location>
</feature>
<keyword evidence="4" id="KW-1185">Reference proteome</keyword>
<gene>
    <name evidence="3" type="ORF">LIER_17306</name>
</gene>
<dbReference type="EMBL" id="BAABME010004010">
    <property type="protein sequence ID" value="GAA0160849.1"/>
    <property type="molecule type" value="Genomic_DNA"/>
</dbReference>
<feature type="region of interest" description="Disordered" evidence="2">
    <location>
        <begin position="73"/>
        <end position="102"/>
    </location>
</feature>
<organism evidence="3 4">
    <name type="scientific">Lithospermum erythrorhizon</name>
    <name type="common">Purple gromwell</name>
    <name type="synonym">Lithospermum officinale var. erythrorhizon</name>
    <dbReference type="NCBI Taxonomy" id="34254"/>
    <lineage>
        <taxon>Eukaryota</taxon>
        <taxon>Viridiplantae</taxon>
        <taxon>Streptophyta</taxon>
        <taxon>Embryophyta</taxon>
        <taxon>Tracheophyta</taxon>
        <taxon>Spermatophyta</taxon>
        <taxon>Magnoliopsida</taxon>
        <taxon>eudicotyledons</taxon>
        <taxon>Gunneridae</taxon>
        <taxon>Pentapetalae</taxon>
        <taxon>asterids</taxon>
        <taxon>lamiids</taxon>
        <taxon>Boraginales</taxon>
        <taxon>Boraginaceae</taxon>
        <taxon>Boraginoideae</taxon>
        <taxon>Lithospermeae</taxon>
        <taxon>Lithospermum</taxon>
    </lineage>
</organism>
<evidence type="ECO:0000256" key="1">
    <source>
        <dbReference type="SAM" id="Coils"/>
    </source>
</evidence>